<reference evidence="1 2" key="1">
    <citation type="submission" date="2014-08" db="EMBL/GenBank/DDBJ databases">
        <title>Complete genome sequence of Corynebacterium frankenforstense ST18(T) (=DSM 45800(T)), isolated from raw cow milk.</title>
        <authorList>
            <person name="Ruckert C."/>
            <person name="Albersmeier A."/>
            <person name="Winkler A."/>
            <person name="Lipski A."/>
            <person name="Kalinowski J."/>
        </authorList>
    </citation>
    <scope>NUCLEOTIDE SEQUENCE [LARGE SCALE GENOMIC DNA]</scope>
    <source>
        <strain evidence="1 2">ST18</strain>
    </source>
</reference>
<dbReference type="GO" id="GO:0003676">
    <property type="term" value="F:nucleic acid binding"/>
    <property type="evidence" value="ECO:0007669"/>
    <property type="project" value="InterPro"/>
</dbReference>
<dbReference type="OrthoDB" id="4923321at2"/>
<protein>
    <recommendedName>
        <fullName evidence="3">RNase H type-1 domain-containing protein</fullName>
    </recommendedName>
</protein>
<evidence type="ECO:0000313" key="1">
    <source>
        <dbReference type="EMBL" id="APT88993.1"/>
    </source>
</evidence>
<organism evidence="1 2">
    <name type="scientific">Corynebacterium frankenforstense DSM 45800</name>
    <dbReference type="NCBI Taxonomy" id="1437875"/>
    <lineage>
        <taxon>Bacteria</taxon>
        <taxon>Bacillati</taxon>
        <taxon>Actinomycetota</taxon>
        <taxon>Actinomycetes</taxon>
        <taxon>Mycobacteriales</taxon>
        <taxon>Corynebacteriaceae</taxon>
        <taxon>Corynebacterium</taxon>
    </lineage>
</organism>
<dbReference type="Proteomes" id="UP000185434">
    <property type="component" value="Chromosome"/>
</dbReference>
<keyword evidence="2" id="KW-1185">Reference proteome</keyword>
<dbReference type="InterPro" id="IPR036397">
    <property type="entry name" value="RNaseH_sf"/>
</dbReference>
<evidence type="ECO:0008006" key="3">
    <source>
        <dbReference type="Google" id="ProtNLM"/>
    </source>
</evidence>
<dbReference type="KEGG" id="cfk:CFRA_06745"/>
<dbReference type="Gene3D" id="3.30.420.10">
    <property type="entry name" value="Ribonuclease H-like superfamily/Ribonuclease H"/>
    <property type="match status" value="1"/>
</dbReference>
<dbReference type="InterPro" id="IPR012337">
    <property type="entry name" value="RNaseH-like_sf"/>
</dbReference>
<proteinExistence type="predicted"/>
<dbReference type="RefSeq" id="WP_075663978.1">
    <property type="nucleotide sequence ID" value="NZ_CP009247.1"/>
</dbReference>
<gene>
    <name evidence="1" type="ORF">CFRA_06745</name>
</gene>
<sequence length="367" mass="40740">MPEEALPVALTGGPAEAPEGTVYSVSAGFAVGRNRRGKVEMRFSAVTLVDGKEWWWSTRRVCDPSPYRFRRGRRLNVLRIDEWRSSRKRRRDGEPIWASLTSILAEWTRACDQLRAMGLRVHQIVGNLLYGYTIATPGALERGLAATRALELAVDRMPEQDRGLSALSGGRRPRGAAGKVTYDEWGYPVGVTGLEERYEGRVVAAVDASLLDEGSPQAIFGAVVNSEGWCRVKQFPHARTSNRAEKEALSWALTVIRRRSGAPAPLLLADSADTVATTAPPKGTRGRAVVRWVPGHLGHPLNEGAHHLAFGANRAFLLGRLDEFHREIRPLIAAEAKRQWRRYRQGQSVSVTPYRRILERAGLVEKN</sequence>
<dbReference type="AlphaFoldDB" id="A0A1L7CT18"/>
<accession>A0A1L7CT18</accession>
<evidence type="ECO:0000313" key="2">
    <source>
        <dbReference type="Proteomes" id="UP000185434"/>
    </source>
</evidence>
<dbReference type="EMBL" id="CP009247">
    <property type="protein sequence ID" value="APT88993.1"/>
    <property type="molecule type" value="Genomic_DNA"/>
</dbReference>
<name>A0A1L7CT18_9CORY</name>
<dbReference type="SUPFAM" id="SSF53098">
    <property type="entry name" value="Ribonuclease H-like"/>
    <property type="match status" value="1"/>
</dbReference>